<accession>A0A127A1S7</accession>
<organism evidence="1 2">
    <name type="scientific">Sinomonas atrocyanea</name>
    <dbReference type="NCBI Taxonomy" id="37927"/>
    <lineage>
        <taxon>Bacteria</taxon>
        <taxon>Bacillati</taxon>
        <taxon>Actinomycetota</taxon>
        <taxon>Actinomycetes</taxon>
        <taxon>Micrococcales</taxon>
        <taxon>Micrococcaceae</taxon>
        <taxon>Sinomonas</taxon>
    </lineage>
</organism>
<sequence length="101" mass="10882">MTENSEAGNDRILHPSEETTIHDQIRGILAEALTSPHLPDHARARLRALLAEHHDRPGEAFLEHLRLIRSADAGASAPARLGQPFPAPAVATPLLLPEPAV</sequence>
<dbReference type="EMBL" id="CP014518">
    <property type="protein sequence ID" value="AMM31602.1"/>
    <property type="molecule type" value="Genomic_DNA"/>
</dbReference>
<evidence type="ECO:0000313" key="2">
    <source>
        <dbReference type="Proteomes" id="UP000070134"/>
    </source>
</evidence>
<evidence type="ECO:0000313" key="1">
    <source>
        <dbReference type="EMBL" id="AMM31602.1"/>
    </source>
</evidence>
<dbReference type="AlphaFoldDB" id="A0A127A1S7"/>
<dbReference type="KEGG" id="satk:SA2016_0914"/>
<dbReference type="Proteomes" id="UP000070134">
    <property type="component" value="Chromosome"/>
</dbReference>
<keyword evidence="2" id="KW-1185">Reference proteome</keyword>
<dbReference type="STRING" id="37927.SA2016_0914"/>
<name>A0A127A1S7_9MICC</name>
<proteinExistence type="predicted"/>
<dbReference type="RefSeq" id="WP_066495803.1">
    <property type="nucleotide sequence ID" value="NZ_BJMO01000018.1"/>
</dbReference>
<reference evidence="1 2" key="1">
    <citation type="submission" date="2016-02" db="EMBL/GenBank/DDBJ databases">
        <title>Complete genome of Sinomonas atrocyanea KCTC 3377.</title>
        <authorList>
            <person name="Kim K.M."/>
        </authorList>
    </citation>
    <scope>NUCLEOTIDE SEQUENCE [LARGE SCALE GENOMIC DNA]</scope>
    <source>
        <strain evidence="1 2">KCTC 3377</strain>
    </source>
</reference>
<gene>
    <name evidence="1" type="ORF">SA2016_0914</name>
</gene>
<protein>
    <submittedName>
        <fullName evidence="1">Uncharacterized protein</fullName>
    </submittedName>
</protein>